<keyword evidence="3" id="KW-1185">Reference proteome</keyword>
<dbReference type="EMBL" id="SBLB01000007">
    <property type="protein sequence ID" value="RYC67701.1"/>
    <property type="molecule type" value="Genomic_DNA"/>
</dbReference>
<proteinExistence type="predicted"/>
<keyword evidence="1" id="KW-0812">Transmembrane</keyword>
<gene>
    <name evidence="2" type="ORF">EQG79_23650</name>
</gene>
<feature type="transmembrane region" description="Helical" evidence="1">
    <location>
        <begin position="38"/>
        <end position="60"/>
    </location>
</feature>
<accession>A0A4Q2UJE5</accession>
<feature type="transmembrane region" description="Helical" evidence="1">
    <location>
        <begin position="7"/>
        <end position="32"/>
    </location>
</feature>
<dbReference type="Proteomes" id="UP000290407">
    <property type="component" value="Unassembled WGS sequence"/>
</dbReference>
<keyword evidence="1" id="KW-1133">Transmembrane helix</keyword>
<evidence type="ECO:0008006" key="4">
    <source>
        <dbReference type="Google" id="ProtNLM"/>
    </source>
</evidence>
<reference evidence="2 3" key="1">
    <citation type="submission" date="2019-01" db="EMBL/GenBank/DDBJ databases">
        <title>Spirosoma flava sp. nov., a propanil-degrading bacterium isolated from herbicide-contaminated soil.</title>
        <authorList>
            <person name="Zhang L."/>
            <person name="Jiang J.-D."/>
        </authorList>
    </citation>
    <scope>NUCLEOTIDE SEQUENCE [LARGE SCALE GENOMIC DNA]</scope>
    <source>
        <strain evidence="2 3">TY50</strain>
    </source>
</reference>
<sequence length="148" mass="16092">MQFAKYLSVAIASTIKFAGGPLTGLALGLSWIETALCTIVGMMLSVIAITYAGAAIQLLSQRIRKQTPKRFTRRTRLAVRIYKRSGLLGIAFLTPLILTPIGGTALAVSFRLGRGQILLYMLGSAVLWACVQTLALYQIPGAQEFFKR</sequence>
<comment type="caution">
    <text evidence="2">The sequence shown here is derived from an EMBL/GenBank/DDBJ whole genome shotgun (WGS) entry which is preliminary data.</text>
</comment>
<protein>
    <recommendedName>
        <fullName evidence="4">Small multi-drug export protein</fullName>
    </recommendedName>
</protein>
<dbReference type="AlphaFoldDB" id="A0A4Q2UJE5"/>
<feature type="transmembrane region" description="Helical" evidence="1">
    <location>
        <begin position="117"/>
        <end position="139"/>
    </location>
</feature>
<evidence type="ECO:0000313" key="2">
    <source>
        <dbReference type="EMBL" id="RYC67701.1"/>
    </source>
</evidence>
<dbReference type="RefSeq" id="WP_077922163.1">
    <property type="nucleotide sequence ID" value="NZ_SBLB01000007.1"/>
</dbReference>
<feature type="transmembrane region" description="Helical" evidence="1">
    <location>
        <begin position="81"/>
        <end position="105"/>
    </location>
</feature>
<evidence type="ECO:0000256" key="1">
    <source>
        <dbReference type="SAM" id="Phobius"/>
    </source>
</evidence>
<name>A0A4Q2UJE5_9BACT</name>
<keyword evidence="1" id="KW-0472">Membrane</keyword>
<organism evidence="2 3">
    <name type="scientific">Spirosoma sordidisoli</name>
    <dbReference type="NCBI Taxonomy" id="2502893"/>
    <lineage>
        <taxon>Bacteria</taxon>
        <taxon>Pseudomonadati</taxon>
        <taxon>Bacteroidota</taxon>
        <taxon>Cytophagia</taxon>
        <taxon>Cytophagales</taxon>
        <taxon>Cytophagaceae</taxon>
        <taxon>Spirosoma</taxon>
    </lineage>
</organism>
<evidence type="ECO:0000313" key="3">
    <source>
        <dbReference type="Proteomes" id="UP000290407"/>
    </source>
</evidence>